<dbReference type="GO" id="GO:0050660">
    <property type="term" value="F:flavin adenine dinucleotide binding"/>
    <property type="evidence" value="ECO:0007669"/>
    <property type="project" value="InterPro"/>
</dbReference>
<dbReference type="InterPro" id="IPR009100">
    <property type="entry name" value="AcylCoA_DH/oxidase_NM_dom_sf"/>
</dbReference>
<dbReference type="PANTHER" id="PTHR43884:SF12">
    <property type="entry name" value="ISOVALERYL-COA DEHYDROGENASE, MITOCHONDRIAL-RELATED"/>
    <property type="match status" value="1"/>
</dbReference>
<dbReference type="SUPFAM" id="SSF47203">
    <property type="entry name" value="Acyl-CoA dehydrogenase C-terminal domain-like"/>
    <property type="match status" value="1"/>
</dbReference>
<keyword evidence="1" id="KW-0560">Oxidoreductase</keyword>
<dbReference type="PIRSF" id="PIRSF016578">
    <property type="entry name" value="HsaA"/>
    <property type="match status" value="1"/>
</dbReference>
<evidence type="ECO:0000256" key="1">
    <source>
        <dbReference type="ARBA" id="ARBA00023002"/>
    </source>
</evidence>
<dbReference type="HOGENOM" id="CLU_018204_2_1_11"/>
<dbReference type="InterPro" id="IPR036250">
    <property type="entry name" value="AcylCo_DH-like_C"/>
</dbReference>
<accession>Q7D650</accession>
<reference evidence="5 6" key="1">
    <citation type="journal article" date="2002" name="J. Bacteriol.">
        <title>Whole-genome comparison of Mycobacterium tuberculosis clinical and laboratory strains.</title>
        <authorList>
            <person name="Fleischmann R.D."/>
            <person name="Alland D."/>
            <person name="Eisen J.A."/>
            <person name="Carpenter L."/>
            <person name="White O."/>
            <person name="Peterson J."/>
            <person name="DeBoy R."/>
            <person name="Dodson R."/>
            <person name="Gwinn M."/>
            <person name="Haft D."/>
            <person name="Hickey E."/>
            <person name="Kolonay J.F."/>
            <person name="Nelson W.C."/>
            <person name="Umayam L.A."/>
            <person name="Ermolaeva M."/>
            <person name="Salzberg S.L."/>
            <person name="Delcher A."/>
            <person name="Utterback T."/>
            <person name="Weidman J."/>
            <person name="Khouri H."/>
            <person name="Gill J."/>
            <person name="Mikula A."/>
            <person name="Bishai W."/>
            <person name="Jacobs Jr W.R.Jr."/>
            <person name="Venter J.C."/>
            <person name="Fraser C.M."/>
        </authorList>
    </citation>
    <scope>NUCLEOTIDE SEQUENCE [LARGE SCALE GENOMIC DNA]</scope>
    <source>
        <strain evidence="6">CDC 1551 / Oshkosh</strain>
    </source>
</reference>
<dbReference type="Proteomes" id="UP000001020">
    <property type="component" value="Chromosome"/>
</dbReference>
<evidence type="ECO:0000313" key="5">
    <source>
        <dbReference type="EMBL" id="AAK47516.1"/>
    </source>
</evidence>
<dbReference type="InterPro" id="IPR046373">
    <property type="entry name" value="Acyl-CoA_Oxase/DH_mid-dom_sf"/>
</dbReference>
<feature type="region of interest" description="Disordered" evidence="2">
    <location>
        <begin position="1"/>
        <end position="22"/>
    </location>
</feature>
<dbReference type="InterPro" id="IPR013107">
    <property type="entry name" value="Acyl-CoA_DH_C"/>
</dbReference>
<dbReference type="PANTHER" id="PTHR43884">
    <property type="entry name" value="ACYL-COA DEHYDROGENASE"/>
    <property type="match status" value="1"/>
</dbReference>
<dbReference type="GO" id="GO:0008470">
    <property type="term" value="F:3-methylbutanoyl-CoA dehydrogenase activity"/>
    <property type="evidence" value="ECO:0007669"/>
    <property type="project" value="TreeGrafter"/>
</dbReference>
<dbReference type="FunFam" id="2.40.110.10:FF:000038">
    <property type="entry name" value="Dehydrogenase"/>
    <property type="match status" value="1"/>
</dbReference>
<dbReference type="AlphaFoldDB" id="Q7D650"/>
<dbReference type="GO" id="GO:0006552">
    <property type="term" value="P:L-leucine catabolic process"/>
    <property type="evidence" value="ECO:0007669"/>
    <property type="project" value="TreeGrafter"/>
</dbReference>
<dbReference type="SUPFAM" id="SSF56645">
    <property type="entry name" value="Acyl-CoA dehydrogenase NM domain-like"/>
    <property type="match status" value="1"/>
</dbReference>
<organism evidence="5 6">
    <name type="scientific">Mycobacterium tuberculosis (strain CDC 1551 / Oshkosh)</name>
    <dbReference type="NCBI Taxonomy" id="83331"/>
    <lineage>
        <taxon>Bacteria</taxon>
        <taxon>Bacillati</taxon>
        <taxon>Actinomycetota</taxon>
        <taxon>Actinomycetes</taxon>
        <taxon>Mycobacteriales</taxon>
        <taxon>Mycobacteriaceae</taxon>
        <taxon>Mycobacterium</taxon>
        <taxon>Mycobacterium tuberculosis complex</taxon>
    </lineage>
</organism>
<dbReference type="Gene3D" id="1.20.140.10">
    <property type="entry name" value="Butyryl-CoA Dehydrogenase, subunit A, domain 3"/>
    <property type="match status" value="1"/>
</dbReference>
<dbReference type="InterPro" id="IPR037069">
    <property type="entry name" value="AcylCoA_DH/ox_N_sf"/>
</dbReference>
<evidence type="ECO:0000313" key="6">
    <source>
        <dbReference type="Proteomes" id="UP000001020"/>
    </source>
</evidence>
<dbReference type="InterPro" id="IPR013786">
    <property type="entry name" value="AcylCoA_DH/ox_N"/>
</dbReference>
<protein>
    <submittedName>
        <fullName evidence="5">Phenol hydroxylase, putative</fullName>
    </submittedName>
</protein>
<evidence type="ECO:0000256" key="2">
    <source>
        <dbReference type="SAM" id="MobiDB-lite"/>
    </source>
</evidence>
<name>Q7D650_MYCTO</name>
<dbReference type="Pfam" id="PF02771">
    <property type="entry name" value="Acyl-CoA_dh_N"/>
    <property type="match status" value="1"/>
</dbReference>
<evidence type="ECO:0000259" key="4">
    <source>
        <dbReference type="Pfam" id="PF08028"/>
    </source>
</evidence>
<dbReference type="EMBL" id="AE000516">
    <property type="protein sequence ID" value="AAK47516.1"/>
    <property type="molecule type" value="Genomic_DNA"/>
</dbReference>
<evidence type="ECO:0000259" key="3">
    <source>
        <dbReference type="Pfam" id="PF02771"/>
    </source>
</evidence>
<sequence length="395" mass="42563">MTEPRVVTSLNRHRHQEPPVNQSETEIEILAEKIARWARARSAEIERDRRLPDELVTRLREAGLLRATMPREVAAPELAPGRALRCAEAVARGDASAGWCVSIAITSALLVAYLPARSREEMFGGGRGVAAGVWAPRGTARSVDGGVVVSGRWPFCSGINHADIMFAGCFVDDRQVPSVVALNKDELQVLDTWHTLGLRGTGSHDCVADDVFVPADRVFSVFDGPIVDRPLYRFPVFGFFALSIGAAALGNARAAIDDLVELAGGKKGLGSTRTLAERSATQAAAATAESALGAARALFYEVIEAAWQVSHDAEAVPVTMRNRLRLAATHAVRTSADVVRSMYDLAGGTAIYDNAPLQRRFRDAFTATAHFQVNEASRELPGRVLLDQPADVSML</sequence>
<dbReference type="Pfam" id="PF08028">
    <property type="entry name" value="Acyl-CoA_dh_2"/>
    <property type="match status" value="1"/>
</dbReference>
<feature type="domain" description="Acyl-CoA dehydrogenase/oxidase N-terminal" evidence="3">
    <location>
        <begin position="31"/>
        <end position="105"/>
    </location>
</feature>
<feature type="domain" description="Acyl-CoA dehydrogenase C-terminal" evidence="4">
    <location>
        <begin position="243"/>
        <end position="374"/>
    </location>
</feature>
<proteinExistence type="predicted"/>
<dbReference type="Gene3D" id="2.40.110.10">
    <property type="entry name" value="Butyryl-CoA Dehydrogenase, subunit A, domain 2"/>
    <property type="match status" value="1"/>
</dbReference>
<dbReference type="Gene3D" id="1.10.540.10">
    <property type="entry name" value="Acyl-CoA dehydrogenase/oxidase, N-terminal domain"/>
    <property type="match status" value="1"/>
</dbReference>
<dbReference type="KEGG" id="mtc:MT3178"/>
<gene>
    <name evidence="5" type="ordered locus">MT3178</name>
</gene>
<keyword evidence="6" id="KW-1185">Reference proteome</keyword>